<dbReference type="AlphaFoldDB" id="A0A0A9BDK9"/>
<name>A0A0A9BDK9_ARUDO</name>
<dbReference type="EMBL" id="GBRH01236474">
    <property type="protein sequence ID" value="JAD61421.1"/>
    <property type="molecule type" value="Transcribed_RNA"/>
</dbReference>
<feature type="compositionally biased region" description="Polar residues" evidence="1">
    <location>
        <begin position="40"/>
        <end position="54"/>
    </location>
</feature>
<feature type="compositionally biased region" description="Basic and acidic residues" evidence="1">
    <location>
        <begin position="28"/>
        <end position="38"/>
    </location>
</feature>
<feature type="region of interest" description="Disordered" evidence="1">
    <location>
        <begin position="13"/>
        <end position="54"/>
    </location>
</feature>
<protein>
    <submittedName>
        <fullName evidence="2">Uncharacterized protein</fullName>
    </submittedName>
</protein>
<feature type="compositionally biased region" description="Low complexity" evidence="1">
    <location>
        <begin position="16"/>
        <end position="26"/>
    </location>
</feature>
<sequence length="69" mass="7271">MVDLLDGGFCDLPDHAAAASSESATSREVQDGQEEKPAEQQGSEGSQVKTNRTTMSIQVPASICGYLLN</sequence>
<proteinExistence type="predicted"/>
<evidence type="ECO:0000313" key="2">
    <source>
        <dbReference type="EMBL" id="JAD61421.1"/>
    </source>
</evidence>
<reference evidence="2" key="2">
    <citation type="journal article" date="2015" name="Data Brief">
        <title>Shoot transcriptome of the giant reed, Arundo donax.</title>
        <authorList>
            <person name="Barrero R.A."/>
            <person name="Guerrero F.D."/>
            <person name="Moolhuijzen P."/>
            <person name="Goolsby J.A."/>
            <person name="Tidwell J."/>
            <person name="Bellgard S.E."/>
            <person name="Bellgard M.I."/>
        </authorList>
    </citation>
    <scope>NUCLEOTIDE SEQUENCE</scope>
    <source>
        <tissue evidence="2">Shoot tissue taken approximately 20 cm above the soil surface</tissue>
    </source>
</reference>
<organism evidence="2">
    <name type="scientific">Arundo donax</name>
    <name type="common">Giant reed</name>
    <name type="synonym">Donax arundinaceus</name>
    <dbReference type="NCBI Taxonomy" id="35708"/>
    <lineage>
        <taxon>Eukaryota</taxon>
        <taxon>Viridiplantae</taxon>
        <taxon>Streptophyta</taxon>
        <taxon>Embryophyta</taxon>
        <taxon>Tracheophyta</taxon>
        <taxon>Spermatophyta</taxon>
        <taxon>Magnoliopsida</taxon>
        <taxon>Liliopsida</taxon>
        <taxon>Poales</taxon>
        <taxon>Poaceae</taxon>
        <taxon>PACMAD clade</taxon>
        <taxon>Arundinoideae</taxon>
        <taxon>Arundineae</taxon>
        <taxon>Arundo</taxon>
    </lineage>
</organism>
<evidence type="ECO:0000256" key="1">
    <source>
        <dbReference type="SAM" id="MobiDB-lite"/>
    </source>
</evidence>
<reference evidence="2" key="1">
    <citation type="submission" date="2014-09" db="EMBL/GenBank/DDBJ databases">
        <authorList>
            <person name="Magalhaes I.L.F."/>
            <person name="Oliveira U."/>
            <person name="Santos F.R."/>
            <person name="Vidigal T.H.D.A."/>
            <person name="Brescovit A.D."/>
            <person name="Santos A.J."/>
        </authorList>
    </citation>
    <scope>NUCLEOTIDE SEQUENCE</scope>
    <source>
        <tissue evidence="2">Shoot tissue taken approximately 20 cm above the soil surface</tissue>
    </source>
</reference>
<accession>A0A0A9BDK9</accession>